<comment type="caution">
    <text evidence="2">The sequence shown here is derived from an EMBL/GenBank/DDBJ whole genome shotgun (WGS) entry which is preliminary data.</text>
</comment>
<keyword evidence="3" id="KW-1185">Reference proteome</keyword>
<feature type="compositionally biased region" description="Polar residues" evidence="1">
    <location>
        <begin position="90"/>
        <end position="100"/>
    </location>
</feature>
<reference evidence="2 3" key="1">
    <citation type="submission" date="2023-11" db="EMBL/GenBank/DDBJ databases">
        <title>Halocaridina rubra genome assembly.</title>
        <authorList>
            <person name="Smith C."/>
        </authorList>
    </citation>
    <scope>NUCLEOTIDE SEQUENCE [LARGE SCALE GENOMIC DNA]</scope>
    <source>
        <strain evidence="2">EP-1</strain>
        <tissue evidence="2">Whole</tissue>
    </source>
</reference>
<feature type="region of interest" description="Disordered" evidence="1">
    <location>
        <begin position="28"/>
        <end position="100"/>
    </location>
</feature>
<protein>
    <submittedName>
        <fullName evidence="2">Uncharacterized protein</fullName>
    </submittedName>
</protein>
<feature type="compositionally biased region" description="Polar residues" evidence="1">
    <location>
        <begin position="35"/>
        <end position="45"/>
    </location>
</feature>
<dbReference type="EMBL" id="JAXCGZ010008502">
    <property type="protein sequence ID" value="KAK7077605.1"/>
    <property type="molecule type" value="Genomic_DNA"/>
</dbReference>
<organism evidence="2 3">
    <name type="scientific">Halocaridina rubra</name>
    <name type="common">Hawaiian red shrimp</name>
    <dbReference type="NCBI Taxonomy" id="373956"/>
    <lineage>
        <taxon>Eukaryota</taxon>
        <taxon>Metazoa</taxon>
        <taxon>Ecdysozoa</taxon>
        <taxon>Arthropoda</taxon>
        <taxon>Crustacea</taxon>
        <taxon>Multicrustacea</taxon>
        <taxon>Malacostraca</taxon>
        <taxon>Eumalacostraca</taxon>
        <taxon>Eucarida</taxon>
        <taxon>Decapoda</taxon>
        <taxon>Pleocyemata</taxon>
        <taxon>Caridea</taxon>
        <taxon>Atyoidea</taxon>
        <taxon>Atyidae</taxon>
        <taxon>Halocaridina</taxon>
    </lineage>
</organism>
<gene>
    <name evidence="2" type="ORF">SK128_006010</name>
</gene>
<accession>A0AAN9AA64</accession>
<evidence type="ECO:0000256" key="1">
    <source>
        <dbReference type="SAM" id="MobiDB-lite"/>
    </source>
</evidence>
<name>A0AAN9AA64_HALRR</name>
<dbReference type="Proteomes" id="UP001381693">
    <property type="component" value="Unassembled WGS sequence"/>
</dbReference>
<sequence length="100" mass="11054">KFDLTLNASSNTRLPSKLAKHMCNCLRDGDRERNGVSNSLEVENSSDSHKLRHQHIHGPSSKSTGSSKHNYKHPSHDDDDEDGPDIVKTANGNLTSNDTF</sequence>
<evidence type="ECO:0000313" key="3">
    <source>
        <dbReference type="Proteomes" id="UP001381693"/>
    </source>
</evidence>
<dbReference type="AlphaFoldDB" id="A0AAN9AA64"/>
<evidence type="ECO:0000313" key="2">
    <source>
        <dbReference type="EMBL" id="KAK7077605.1"/>
    </source>
</evidence>
<proteinExistence type="predicted"/>
<feature type="non-terminal residue" evidence="2">
    <location>
        <position position="1"/>
    </location>
</feature>